<comment type="caution">
    <text evidence="1">The sequence shown here is derived from an EMBL/GenBank/DDBJ whole genome shotgun (WGS) entry which is preliminary data.</text>
</comment>
<reference evidence="1" key="1">
    <citation type="journal article" date="2020" name="bioRxiv">
        <title>Genomic and phenotypic heterogeneity of clinical isolates of the human pathogens Aspergillus fumigatus, Aspergillus lentulus and Aspergillus fumigatiaffinis.</title>
        <authorList>
            <person name="dos Santos R.A.C."/>
            <person name="Steenwyk J.L."/>
            <person name="Rivero-Menendez O."/>
            <person name="Mead M.E."/>
            <person name="Silva L.P."/>
            <person name="Bastos R.W."/>
            <person name="Alastruey-Izquierdo A."/>
            <person name="Goldman G.H."/>
            <person name="Rokas A."/>
        </authorList>
    </citation>
    <scope>NUCLEOTIDE SEQUENCE</scope>
    <source>
        <strain evidence="1">CNM-CM8927</strain>
    </source>
</reference>
<organism evidence="1 2">
    <name type="scientific">Aspergillus lentulus</name>
    <dbReference type="NCBI Taxonomy" id="293939"/>
    <lineage>
        <taxon>Eukaryota</taxon>
        <taxon>Fungi</taxon>
        <taxon>Dikarya</taxon>
        <taxon>Ascomycota</taxon>
        <taxon>Pezizomycotina</taxon>
        <taxon>Eurotiomycetes</taxon>
        <taxon>Eurotiomycetidae</taxon>
        <taxon>Eurotiales</taxon>
        <taxon>Aspergillaceae</taxon>
        <taxon>Aspergillus</taxon>
        <taxon>Aspergillus subgen. Fumigati</taxon>
    </lineage>
</organism>
<gene>
    <name evidence="1" type="ORF">CNMCM8927_006588</name>
</gene>
<protein>
    <submittedName>
        <fullName evidence="1">Uncharacterized protein</fullName>
    </submittedName>
</protein>
<name>A0AAN5YNX8_ASPLE</name>
<accession>A0AAN5YNX8</accession>
<dbReference type="EMBL" id="JAAAPU010000048">
    <property type="protein sequence ID" value="KAF4205074.1"/>
    <property type="molecule type" value="Genomic_DNA"/>
</dbReference>
<sequence length="153" mass="17637">MEDKSLPPSPTVAFAAIDLLGSESELARMPSQARLANDTLSMSSNESLMPRAFRCHCEISDRVYASQTQPGGQNLHVSLYLHHYRQDLRIIVQFKSLLLYYCRTVLRRESYSALLDPCSTRSKELDDAIWRVWTFCDFFPAWKERDGDLTDRV</sequence>
<proteinExistence type="predicted"/>
<evidence type="ECO:0000313" key="2">
    <source>
        <dbReference type="Proteomes" id="UP000649114"/>
    </source>
</evidence>
<dbReference type="AlphaFoldDB" id="A0AAN5YNX8"/>
<dbReference type="Proteomes" id="UP000649114">
    <property type="component" value="Unassembled WGS sequence"/>
</dbReference>
<evidence type="ECO:0000313" key="1">
    <source>
        <dbReference type="EMBL" id="KAF4205074.1"/>
    </source>
</evidence>
<reference evidence="1" key="2">
    <citation type="submission" date="2020-04" db="EMBL/GenBank/DDBJ databases">
        <authorList>
            <person name="Santos R.A.C."/>
            <person name="Steenwyk J.L."/>
            <person name="Rivero-Menendez O."/>
            <person name="Mead M.E."/>
            <person name="Silva L.P."/>
            <person name="Bastos R.W."/>
            <person name="Alastruey-Izquierdo A."/>
            <person name="Goldman G.H."/>
            <person name="Rokas A."/>
        </authorList>
    </citation>
    <scope>NUCLEOTIDE SEQUENCE</scope>
    <source>
        <strain evidence="1">CNM-CM8927</strain>
    </source>
</reference>